<feature type="domain" description="N-acetyltransferase" evidence="1">
    <location>
        <begin position="29"/>
        <end position="185"/>
    </location>
</feature>
<dbReference type="InterPro" id="IPR051908">
    <property type="entry name" value="Ribosomal_N-acetyltransferase"/>
</dbReference>
<dbReference type="GO" id="GO:1990189">
    <property type="term" value="F:protein N-terminal-serine acetyltransferase activity"/>
    <property type="evidence" value="ECO:0007669"/>
    <property type="project" value="TreeGrafter"/>
</dbReference>
<dbReference type="PROSITE" id="PS51186">
    <property type="entry name" value="GNAT"/>
    <property type="match status" value="1"/>
</dbReference>
<dbReference type="FunFam" id="3.40.630.30:FF:000047">
    <property type="entry name" value="Acetyltransferase, GNAT family"/>
    <property type="match status" value="1"/>
</dbReference>
<dbReference type="OrthoDB" id="5295305at2"/>
<dbReference type="PANTHER" id="PTHR43441">
    <property type="entry name" value="RIBOSOMAL-PROTEIN-SERINE ACETYLTRANSFERASE"/>
    <property type="match status" value="1"/>
</dbReference>
<proteinExistence type="predicted"/>
<dbReference type="AlphaFoldDB" id="A0A2V3TXJ2"/>
<evidence type="ECO:0000313" key="2">
    <source>
        <dbReference type="EMBL" id="PXW54519.1"/>
    </source>
</evidence>
<sequence length="232" mass="25751">MSGPVTTASASVAPARGVPARTVLPGRYCRLEPLEAARHAPDLWRALAGHDRLWDFLMQGPFADEADFTAYLAEREDRSEALFYIVVDAANGQAVGWASLMEIRPAHGVIEVGNVLFSPLLQRTPMATEAIALLAAYVFDELGYRRFEWKCNALNAASRRAAVRFGFTFEGIFRQHMIVKGKNRDTAWFAMLDSEWPARRATFAAWLDPANFDADGQQRIALSTLQSTKDNG</sequence>
<dbReference type="Gene3D" id="3.40.630.30">
    <property type="match status" value="1"/>
</dbReference>
<dbReference type="InterPro" id="IPR000182">
    <property type="entry name" value="GNAT_dom"/>
</dbReference>
<evidence type="ECO:0000313" key="3">
    <source>
        <dbReference type="Proteomes" id="UP000248021"/>
    </source>
</evidence>
<dbReference type="GO" id="GO:0008999">
    <property type="term" value="F:protein-N-terminal-alanine acetyltransferase activity"/>
    <property type="evidence" value="ECO:0007669"/>
    <property type="project" value="TreeGrafter"/>
</dbReference>
<gene>
    <name evidence="2" type="ORF">C7450_11150</name>
</gene>
<dbReference type="Proteomes" id="UP000248021">
    <property type="component" value="Unassembled WGS sequence"/>
</dbReference>
<name>A0A2V3TXJ2_9HYPH</name>
<dbReference type="PANTHER" id="PTHR43441:SF2">
    <property type="entry name" value="FAMILY ACETYLTRANSFERASE, PUTATIVE (AFU_ORTHOLOGUE AFUA_7G00850)-RELATED"/>
    <property type="match status" value="1"/>
</dbReference>
<reference evidence="2 3" key="1">
    <citation type="submission" date="2018-05" db="EMBL/GenBank/DDBJ databases">
        <title>Genomic Encyclopedia of Type Strains, Phase IV (KMG-IV): sequencing the most valuable type-strain genomes for metagenomic binning, comparative biology and taxonomic classification.</title>
        <authorList>
            <person name="Goeker M."/>
        </authorList>
    </citation>
    <scope>NUCLEOTIDE SEQUENCE [LARGE SCALE GENOMIC DNA]</scope>
    <source>
        <strain evidence="2 3">DSM 6462</strain>
    </source>
</reference>
<dbReference type="SUPFAM" id="SSF55729">
    <property type="entry name" value="Acyl-CoA N-acyltransferases (Nat)"/>
    <property type="match status" value="1"/>
</dbReference>
<organism evidence="2 3">
    <name type="scientific">Chelatococcus asaccharovorans</name>
    <dbReference type="NCBI Taxonomy" id="28210"/>
    <lineage>
        <taxon>Bacteria</taxon>
        <taxon>Pseudomonadati</taxon>
        <taxon>Pseudomonadota</taxon>
        <taxon>Alphaproteobacteria</taxon>
        <taxon>Hyphomicrobiales</taxon>
        <taxon>Chelatococcaceae</taxon>
        <taxon>Chelatococcus</taxon>
    </lineage>
</organism>
<accession>A0A2V3TXJ2</accession>
<dbReference type="InterPro" id="IPR016181">
    <property type="entry name" value="Acyl_CoA_acyltransferase"/>
</dbReference>
<dbReference type="EMBL" id="QJJK01000011">
    <property type="protein sequence ID" value="PXW54519.1"/>
    <property type="molecule type" value="Genomic_DNA"/>
</dbReference>
<dbReference type="Pfam" id="PF13302">
    <property type="entry name" value="Acetyltransf_3"/>
    <property type="match status" value="1"/>
</dbReference>
<protein>
    <submittedName>
        <fullName evidence="2">RimJ/RimL family protein N-acetyltransferase</fullName>
    </submittedName>
</protein>
<comment type="caution">
    <text evidence="2">The sequence shown here is derived from an EMBL/GenBank/DDBJ whole genome shotgun (WGS) entry which is preliminary data.</text>
</comment>
<keyword evidence="3" id="KW-1185">Reference proteome</keyword>
<evidence type="ECO:0000259" key="1">
    <source>
        <dbReference type="PROSITE" id="PS51186"/>
    </source>
</evidence>
<keyword evidence="2" id="KW-0808">Transferase</keyword>